<dbReference type="OrthoDB" id="3579062at2"/>
<accession>A0A372IKU5</accession>
<evidence type="ECO:0000313" key="2">
    <source>
        <dbReference type="Proteomes" id="UP000264702"/>
    </source>
</evidence>
<dbReference type="RefSeq" id="WP_117302570.1">
    <property type="nucleotide sequence ID" value="NZ_QVQT02000006.1"/>
</dbReference>
<dbReference type="EMBL" id="QVQT01000006">
    <property type="protein sequence ID" value="RFU15508.1"/>
    <property type="molecule type" value="Genomic_DNA"/>
</dbReference>
<comment type="caution">
    <text evidence="1">The sequence shown here is derived from an EMBL/GenBank/DDBJ whole genome shotgun (WGS) entry which is preliminary data.</text>
</comment>
<reference evidence="1 2" key="1">
    <citation type="submission" date="2018-08" db="EMBL/GenBank/DDBJ databases">
        <title>Acidipila sp. 4G-K13, an acidobacterium isolated from forest soil.</title>
        <authorList>
            <person name="Gao Z.-H."/>
            <person name="Qiu L.-H."/>
        </authorList>
    </citation>
    <scope>NUCLEOTIDE SEQUENCE [LARGE SCALE GENOMIC DNA]</scope>
    <source>
        <strain evidence="1 2">4G-K13</strain>
    </source>
</reference>
<proteinExistence type="predicted"/>
<sequence>MRTTITLDADVADLLRRTVQERNVSFKEAVNEAIRTGLKEVAHAHRQPFRQKTVSLGAEQHFRWEKALSTAAALEDEDLVRKMALRK</sequence>
<gene>
    <name evidence="1" type="ORF">D0Y96_17830</name>
</gene>
<dbReference type="AlphaFoldDB" id="A0A372IKU5"/>
<evidence type="ECO:0000313" key="1">
    <source>
        <dbReference type="EMBL" id="RFU15508.1"/>
    </source>
</evidence>
<organism evidence="1 2">
    <name type="scientific">Paracidobacterium acidisoli</name>
    <dbReference type="NCBI Taxonomy" id="2303751"/>
    <lineage>
        <taxon>Bacteria</taxon>
        <taxon>Pseudomonadati</taxon>
        <taxon>Acidobacteriota</taxon>
        <taxon>Terriglobia</taxon>
        <taxon>Terriglobales</taxon>
        <taxon>Acidobacteriaceae</taxon>
        <taxon>Paracidobacterium</taxon>
    </lineage>
</organism>
<protein>
    <submittedName>
        <fullName evidence="1">Antitoxin</fullName>
    </submittedName>
</protein>
<name>A0A372IKU5_9BACT</name>
<keyword evidence="2" id="KW-1185">Reference proteome</keyword>
<dbReference type="Proteomes" id="UP000264702">
    <property type="component" value="Unassembled WGS sequence"/>
</dbReference>